<dbReference type="PANTHER" id="PTHR43222:SF11">
    <property type="entry name" value="PHOSPHATASE NUDJ"/>
    <property type="match status" value="1"/>
</dbReference>
<dbReference type="InterPro" id="IPR015797">
    <property type="entry name" value="NUDIX_hydrolase-like_dom_sf"/>
</dbReference>
<dbReference type="Pfam" id="PF00293">
    <property type="entry name" value="NUDIX"/>
    <property type="match status" value="1"/>
</dbReference>
<comment type="cofactor">
    <cofactor evidence="1">
        <name>Mg(2+)</name>
        <dbReference type="ChEBI" id="CHEBI:18420"/>
    </cofactor>
</comment>
<proteinExistence type="predicted"/>
<dbReference type="SUPFAM" id="SSF55811">
    <property type="entry name" value="Nudix"/>
    <property type="match status" value="1"/>
</dbReference>
<dbReference type="InterPro" id="IPR020084">
    <property type="entry name" value="NUDIX_hydrolase_CS"/>
</dbReference>
<evidence type="ECO:0000313" key="4">
    <source>
        <dbReference type="EMBL" id="SUB54124.1"/>
    </source>
</evidence>
<evidence type="ECO:0000256" key="1">
    <source>
        <dbReference type="ARBA" id="ARBA00001946"/>
    </source>
</evidence>
<evidence type="ECO:0000259" key="3">
    <source>
        <dbReference type="PROSITE" id="PS51462"/>
    </source>
</evidence>
<keyword evidence="2 4" id="KW-0378">Hydrolase</keyword>
<dbReference type="GO" id="GO:0016787">
    <property type="term" value="F:hydrolase activity"/>
    <property type="evidence" value="ECO:0007669"/>
    <property type="project" value="UniProtKB-KW"/>
</dbReference>
<dbReference type="PROSITE" id="PS51462">
    <property type="entry name" value="NUDIX"/>
    <property type="match status" value="1"/>
</dbReference>
<name>A0A379BXK6_AVIGA</name>
<feature type="domain" description="Nudix hydrolase" evidence="3">
    <location>
        <begin position="50"/>
        <end position="184"/>
    </location>
</feature>
<dbReference type="AlphaFoldDB" id="A0A379BXK6"/>
<accession>A0A379BXK6</accession>
<reference evidence="4 5" key="1">
    <citation type="submission" date="2018-06" db="EMBL/GenBank/DDBJ databases">
        <authorList>
            <consortium name="Pathogen Informatics"/>
            <person name="Doyle S."/>
        </authorList>
    </citation>
    <scope>NUCLEOTIDE SEQUENCE [LARGE SCALE GENOMIC DNA]</scope>
    <source>
        <strain evidence="4 5">NCTC11188</strain>
    </source>
</reference>
<dbReference type="PANTHER" id="PTHR43222">
    <property type="entry name" value="NUDIX HYDROLASE 23"/>
    <property type="match status" value="1"/>
</dbReference>
<sequence>MTAHIGFPTLRLIRGKMAGFRVENLPLGQYYQLNSQELEALYQRLKLRNPMHRPYITMACVVHCQGKFLFVKEFEYGKMTLNQPAGHLEQNETILAGAIRELREETGIDATPSKLIKIYQWHAPRSQKDYLRFVFAVELAEQLPIHPRDPDIEGGLWLTPAEFQHYIQQEGQAERNPLVSQALQDYLNGESVSLDVLKVFE</sequence>
<dbReference type="Proteomes" id="UP000255113">
    <property type="component" value="Unassembled WGS sequence"/>
</dbReference>
<evidence type="ECO:0000256" key="2">
    <source>
        <dbReference type="ARBA" id="ARBA00022801"/>
    </source>
</evidence>
<dbReference type="PROSITE" id="PS00893">
    <property type="entry name" value="NUDIX_BOX"/>
    <property type="match status" value="1"/>
</dbReference>
<gene>
    <name evidence="4" type="primary">nudJ_5</name>
    <name evidence="4" type="ORF">NCTC11188_02391</name>
</gene>
<dbReference type="Gene3D" id="3.90.79.10">
    <property type="entry name" value="Nucleoside Triphosphate Pyrophosphohydrolase"/>
    <property type="match status" value="1"/>
</dbReference>
<dbReference type="InterPro" id="IPR000086">
    <property type="entry name" value="NUDIX_hydrolase_dom"/>
</dbReference>
<organism evidence="4 5">
    <name type="scientific">Avibacterium gallinarum</name>
    <name type="common">Pasteurella gallinarum</name>
    <dbReference type="NCBI Taxonomy" id="755"/>
    <lineage>
        <taxon>Bacteria</taxon>
        <taxon>Pseudomonadati</taxon>
        <taxon>Pseudomonadota</taxon>
        <taxon>Gammaproteobacteria</taxon>
        <taxon>Pasteurellales</taxon>
        <taxon>Pasteurellaceae</taxon>
        <taxon>Avibacterium</taxon>
    </lineage>
</organism>
<protein>
    <submittedName>
        <fullName evidence="4">Phosphatase NudJ</fullName>
        <ecNumber evidence="4">3.6.1.-</ecNumber>
    </submittedName>
</protein>
<dbReference type="EMBL" id="UGSQ01000008">
    <property type="protein sequence ID" value="SUB54124.1"/>
    <property type="molecule type" value="Genomic_DNA"/>
</dbReference>
<dbReference type="EC" id="3.6.1.-" evidence="4"/>
<evidence type="ECO:0000313" key="5">
    <source>
        <dbReference type="Proteomes" id="UP000255113"/>
    </source>
</evidence>